<evidence type="ECO:0000256" key="2">
    <source>
        <dbReference type="SAM" id="Phobius"/>
    </source>
</evidence>
<evidence type="ECO:0000313" key="4">
    <source>
        <dbReference type="Proteomes" id="UP000015388"/>
    </source>
</evidence>
<evidence type="ECO:0008006" key="5">
    <source>
        <dbReference type="Google" id="ProtNLM"/>
    </source>
</evidence>
<dbReference type="RefSeq" id="WP_020933625.1">
    <property type="nucleotide sequence ID" value="NC_021915.1"/>
</dbReference>
<feature type="transmembrane region" description="Helical" evidence="2">
    <location>
        <begin position="7"/>
        <end position="29"/>
    </location>
</feature>
<protein>
    <recommendedName>
        <fullName evidence="5">Protease PrsW</fullName>
    </recommendedName>
</protein>
<dbReference type="AlphaFoldDB" id="S5SZJ0"/>
<keyword evidence="2" id="KW-1133">Transmembrane helix</keyword>
<reference evidence="3 4" key="1">
    <citation type="submission" date="2012-11" db="EMBL/GenBank/DDBJ databases">
        <title>The complete genome sequence of Corynebacterium maris Coryn-1 (=DSM 45190).</title>
        <authorList>
            <person name="Schaffert L."/>
            <person name="Albersmeier A."/>
            <person name="Kalinowski J."/>
            <person name="Ruckert C."/>
        </authorList>
    </citation>
    <scope>NUCLEOTIDE SEQUENCE [LARGE SCALE GENOMIC DNA]</scope>
    <source>
        <strain evidence="4">Coryn-1</strain>
    </source>
</reference>
<evidence type="ECO:0000313" key="3">
    <source>
        <dbReference type="EMBL" id="AGS33690.1"/>
    </source>
</evidence>
<name>S5SZJ0_9CORY</name>
<dbReference type="OrthoDB" id="9785431at2"/>
<dbReference type="InterPro" id="IPR026898">
    <property type="entry name" value="PrsW"/>
</dbReference>
<dbReference type="KEGG" id="cmd:B841_01035"/>
<proteinExistence type="predicted"/>
<feature type="transmembrane region" description="Helical" evidence="2">
    <location>
        <begin position="215"/>
        <end position="232"/>
    </location>
</feature>
<dbReference type="PANTHER" id="PTHR36844:SF1">
    <property type="entry name" value="PROTEASE PRSW"/>
    <property type="match status" value="1"/>
</dbReference>
<dbReference type="STRING" id="1224163.B841_01035"/>
<feature type="transmembrane region" description="Helical" evidence="2">
    <location>
        <begin position="185"/>
        <end position="203"/>
    </location>
</feature>
<keyword evidence="4" id="KW-1185">Reference proteome</keyword>
<evidence type="ECO:0000256" key="1">
    <source>
        <dbReference type="SAM" id="MobiDB-lite"/>
    </source>
</evidence>
<dbReference type="eggNOG" id="COG2339">
    <property type="taxonomic scope" value="Bacteria"/>
</dbReference>
<dbReference type="Proteomes" id="UP000015388">
    <property type="component" value="Chromosome"/>
</dbReference>
<keyword evidence="2" id="KW-0812">Transmembrane</keyword>
<gene>
    <name evidence="3" type="ORF">B841_01035</name>
</gene>
<sequence>MSQLFRWTLIVLAIVGVPTAALSLLLGVFSSGVGLVIGLVLGAVYTAVIVLVLRAMPIWPVGGAGAAWVLSCLIWGSGIAILAAYITGLPVIELAQLAGWERAIYSFGGAYPEEIGKALGVVVILMTFRGLNRPWHGLVTGALIGLGFEVNENIGYGMVSAPLDPSADWIGALLTWGLRMVAGPFIHILWTALAGWGIGLALFSAGKSAAWRARTAGVWLLIPFVLHFMWNYTWDSTAVLVTAWAINALILYALSVWIFIKAIRMARSDASYSFTPRPLTSVRDLPPEAMAPAPAPQQVEGQRGSS</sequence>
<dbReference type="PANTHER" id="PTHR36844">
    <property type="entry name" value="PROTEASE PRSW"/>
    <property type="match status" value="1"/>
</dbReference>
<keyword evidence="2" id="KW-0472">Membrane</keyword>
<dbReference type="EMBL" id="CP003924">
    <property type="protein sequence ID" value="AGS33690.1"/>
    <property type="molecule type" value="Genomic_DNA"/>
</dbReference>
<feature type="transmembrane region" description="Helical" evidence="2">
    <location>
        <begin position="238"/>
        <end position="260"/>
    </location>
</feature>
<dbReference type="Pfam" id="PF13367">
    <property type="entry name" value="PrsW-protease"/>
    <property type="match status" value="1"/>
</dbReference>
<feature type="transmembrane region" description="Helical" evidence="2">
    <location>
        <begin position="65"/>
        <end position="86"/>
    </location>
</feature>
<organism evidence="3 4">
    <name type="scientific">Corynebacterium maris DSM 45190</name>
    <dbReference type="NCBI Taxonomy" id="1224163"/>
    <lineage>
        <taxon>Bacteria</taxon>
        <taxon>Bacillati</taxon>
        <taxon>Actinomycetota</taxon>
        <taxon>Actinomycetes</taxon>
        <taxon>Mycobacteriales</taxon>
        <taxon>Corynebacteriaceae</taxon>
        <taxon>Corynebacterium</taxon>
    </lineage>
</organism>
<dbReference type="GO" id="GO:0008233">
    <property type="term" value="F:peptidase activity"/>
    <property type="evidence" value="ECO:0007669"/>
    <property type="project" value="InterPro"/>
</dbReference>
<accession>S5SZJ0</accession>
<feature type="transmembrane region" description="Helical" evidence="2">
    <location>
        <begin position="35"/>
        <end position="53"/>
    </location>
</feature>
<dbReference type="PATRIC" id="fig|1224163.3.peg.207"/>
<feature type="region of interest" description="Disordered" evidence="1">
    <location>
        <begin position="283"/>
        <end position="306"/>
    </location>
</feature>
<dbReference type="HOGENOM" id="CLU_062185_0_0_11"/>